<dbReference type="EMBL" id="NHYD01001789">
    <property type="protein sequence ID" value="PPQ89899.1"/>
    <property type="molecule type" value="Genomic_DNA"/>
</dbReference>
<dbReference type="InParanoid" id="A0A409XGM5"/>
<dbReference type="Proteomes" id="UP000283269">
    <property type="component" value="Unassembled WGS sequence"/>
</dbReference>
<organism evidence="2 3">
    <name type="scientific">Psilocybe cyanescens</name>
    <dbReference type="NCBI Taxonomy" id="93625"/>
    <lineage>
        <taxon>Eukaryota</taxon>
        <taxon>Fungi</taxon>
        <taxon>Dikarya</taxon>
        <taxon>Basidiomycota</taxon>
        <taxon>Agaricomycotina</taxon>
        <taxon>Agaricomycetes</taxon>
        <taxon>Agaricomycetidae</taxon>
        <taxon>Agaricales</taxon>
        <taxon>Agaricineae</taxon>
        <taxon>Strophariaceae</taxon>
        <taxon>Psilocybe</taxon>
    </lineage>
</organism>
<keyword evidence="3" id="KW-1185">Reference proteome</keyword>
<evidence type="ECO:0000313" key="2">
    <source>
        <dbReference type="EMBL" id="PPQ89899.1"/>
    </source>
</evidence>
<dbReference type="AlphaFoldDB" id="A0A409XGM5"/>
<protein>
    <submittedName>
        <fullName evidence="2">Uncharacterized protein</fullName>
    </submittedName>
</protein>
<gene>
    <name evidence="2" type="ORF">CVT25_004842</name>
</gene>
<feature type="compositionally biased region" description="Acidic residues" evidence="1">
    <location>
        <begin position="58"/>
        <end position="68"/>
    </location>
</feature>
<feature type="region of interest" description="Disordered" evidence="1">
    <location>
        <begin position="1"/>
        <end position="201"/>
    </location>
</feature>
<feature type="compositionally biased region" description="Basic residues" evidence="1">
    <location>
        <begin position="113"/>
        <end position="128"/>
    </location>
</feature>
<feature type="compositionally biased region" description="Pro residues" evidence="1">
    <location>
        <begin position="163"/>
        <end position="180"/>
    </location>
</feature>
<comment type="caution">
    <text evidence="2">The sequence shown here is derived from an EMBL/GenBank/DDBJ whole genome shotgun (WGS) entry which is preliminary data.</text>
</comment>
<accession>A0A409XGM5</accession>
<feature type="compositionally biased region" description="Basic and acidic residues" evidence="1">
    <location>
        <begin position="69"/>
        <end position="89"/>
    </location>
</feature>
<proteinExistence type="predicted"/>
<feature type="non-terminal residue" evidence="2">
    <location>
        <position position="201"/>
    </location>
</feature>
<feature type="compositionally biased region" description="Polar residues" evidence="1">
    <location>
        <begin position="36"/>
        <end position="50"/>
    </location>
</feature>
<evidence type="ECO:0000313" key="3">
    <source>
        <dbReference type="Proteomes" id="UP000283269"/>
    </source>
</evidence>
<evidence type="ECO:0000256" key="1">
    <source>
        <dbReference type="SAM" id="MobiDB-lite"/>
    </source>
</evidence>
<name>A0A409XGM5_PSICY</name>
<sequence length="201" mass="21004">MKRPPPPSERELRLKSHTAAIAAPPLSPPKPHVSRKWNQSNVDESATKWTKTAAGEGAEADEGEDNNDAADRTEDNQGDDAAAHDHEEAIAIAKGGRKGAKGAAARGKGMGKGARRGKAPSKTRKTSTQRHQEDTTEAAKGPPTHLKPVARKLDGAATSVAPPECPPCSPTSSILPPPPTVSNSCAQVVQEPEITGTKAKK</sequence>
<reference evidence="2 3" key="1">
    <citation type="journal article" date="2018" name="Evol. Lett.">
        <title>Horizontal gene cluster transfer increased hallucinogenic mushroom diversity.</title>
        <authorList>
            <person name="Reynolds H.T."/>
            <person name="Vijayakumar V."/>
            <person name="Gluck-Thaler E."/>
            <person name="Korotkin H.B."/>
            <person name="Matheny P.B."/>
            <person name="Slot J.C."/>
        </authorList>
    </citation>
    <scope>NUCLEOTIDE SEQUENCE [LARGE SCALE GENOMIC DNA]</scope>
    <source>
        <strain evidence="2 3">2631</strain>
    </source>
</reference>